<gene>
    <name evidence="2" type="ORF">M408DRAFT_327242</name>
</gene>
<feature type="region of interest" description="Disordered" evidence="1">
    <location>
        <begin position="1"/>
        <end position="24"/>
    </location>
</feature>
<dbReference type="Gene3D" id="3.40.50.150">
    <property type="entry name" value="Vaccinia Virus protein VP39"/>
    <property type="match status" value="1"/>
</dbReference>
<proteinExistence type="predicted"/>
<feature type="compositionally biased region" description="Polar residues" evidence="1">
    <location>
        <begin position="312"/>
        <end position="323"/>
    </location>
</feature>
<evidence type="ECO:0000256" key="1">
    <source>
        <dbReference type="SAM" id="MobiDB-lite"/>
    </source>
</evidence>
<dbReference type="CDD" id="cd02440">
    <property type="entry name" value="AdoMet_MTases"/>
    <property type="match status" value="1"/>
</dbReference>
<dbReference type="PANTHER" id="PTHR43591">
    <property type="entry name" value="METHYLTRANSFERASE"/>
    <property type="match status" value="1"/>
</dbReference>
<dbReference type="InterPro" id="IPR029063">
    <property type="entry name" value="SAM-dependent_MTases_sf"/>
</dbReference>
<organism evidence="2 3">
    <name type="scientific">Serendipita vermifera MAFF 305830</name>
    <dbReference type="NCBI Taxonomy" id="933852"/>
    <lineage>
        <taxon>Eukaryota</taxon>
        <taxon>Fungi</taxon>
        <taxon>Dikarya</taxon>
        <taxon>Basidiomycota</taxon>
        <taxon>Agaricomycotina</taxon>
        <taxon>Agaricomycetes</taxon>
        <taxon>Sebacinales</taxon>
        <taxon>Serendipitaceae</taxon>
        <taxon>Serendipita</taxon>
    </lineage>
</organism>
<dbReference type="SUPFAM" id="SSF53335">
    <property type="entry name" value="S-adenosyl-L-methionine-dependent methyltransferases"/>
    <property type="match status" value="1"/>
</dbReference>
<keyword evidence="3" id="KW-1185">Reference proteome</keyword>
<accession>A0A0C3BI75</accession>
<dbReference type="STRING" id="933852.A0A0C3BI75"/>
<reference evidence="3" key="2">
    <citation type="submission" date="2015-01" db="EMBL/GenBank/DDBJ databases">
        <title>Evolutionary Origins and Diversification of the Mycorrhizal Mutualists.</title>
        <authorList>
            <consortium name="DOE Joint Genome Institute"/>
            <consortium name="Mycorrhizal Genomics Consortium"/>
            <person name="Kohler A."/>
            <person name="Kuo A."/>
            <person name="Nagy L.G."/>
            <person name="Floudas D."/>
            <person name="Copeland A."/>
            <person name="Barry K.W."/>
            <person name="Cichocki N."/>
            <person name="Veneault-Fourrey C."/>
            <person name="LaButti K."/>
            <person name="Lindquist E.A."/>
            <person name="Lipzen A."/>
            <person name="Lundell T."/>
            <person name="Morin E."/>
            <person name="Murat C."/>
            <person name="Riley R."/>
            <person name="Ohm R."/>
            <person name="Sun H."/>
            <person name="Tunlid A."/>
            <person name="Henrissat B."/>
            <person name="Grigoriev I.V."/>
            <person name="Hibbett D.S."/>
            <person name="Martin F."/>
        </authorList>
    </citation>
    <scope>NUCLEOTIDE SEQUENCE [LARGE SCALE GENOMIC DNA]</scope>
    <source>
        <strain evidence="3">MAFF 305830</strain>
    </source>
</reference>
<protein>
    <submittedName>
        <fullName evidence="2">Uncharacterized protein</fullName>
    </submittedName>
</protein>
<name>A0A0C3BI75_SERVB</name>
<reference evidence="2 3" key="1">
    <citation type="submission" date="2014-04" db="EMBL/GenBank/DDBJ databases">
        <authorList>
            <consortium name="DOE Joint Genome Institute"/>
            <person name="Kuo A."/>
            <person name="Zuccaro A."/>
            <person name="Kohler A."/>
            <person name="Nagy L.G."/>
            <person name="Floudas D."/>
            <person name="Copeland A."/>
            <person name="Barry K.W."/>
            <person name="Cichocki N."/>
            <person name="Veneault-Fourrey C."/>
            <person name="LaButti K."/>
            <person name="Lindquist E.A."/>
            <person name="Lipzen A."/>
            <person name="Lundell T."/>
            <person name="Morin E."/>
            <person name="Murat C."/>
            <person name="Sun H."/>
            <person name="Tunlid A."/>
            <person name="Henrissat B."/>
            <person name="Grigoriev I.V."/>
            <person name="Hibbett D.S."/>
            <person name="Martin F."/>
            <person name="Nordberg H.P."/>
            <person name="Cantor M.N."/>
            <person name="Hua S.X."/>
        </authorList>
    </citation>
    <scope>NUCLEOTIDE SEQUENCE [LARGE SCALE GENOMIC DNA]</scope>
    <source>
        <strain evidence="2 3">MAFF 305830</strain>
    </source>
</reference>
<evidence type="ECO:0000313" key="3">
    <source>
        <dbReference type="Proteomes" id="UP000054097"/>
    </source>
</evidence>
<dbReference type="Proteomes" id="UP000054097">
    <property type="component" value="Unassembled WGS sequence"/>
</dbReference>
<sequence length="377" mass="41822">MAESEDRKKELYPLPLASSTEEGGRLDEQHNMLKEHLGGLFPCPDVVAQVMAGGEEQTKSVLDLGSGSGVWCLDVAHQFPQAQVIGLDTAPNLQQTKLPNCKFEIWDINQGLTPFYGQYDIVHMRFIQGIVDHHAATIEAVRCLKPGGLIVFLRAGGNVTEDRTTMVPAASSRMPDQSWYQRFWCFAELGSTQRGIPTEEYDHDYQQGFWDHDGIDARTCGAAFITVPIGTWVATSNPSETARLRSIGDFWIKNLLRVSKVLAHVMVTSGRSEKDVEFLRAHLEKELQEARIRSSMLIRAIWGRARGLGDASDQNQDPAQSGDVTLPALSNEPGKYRITTIFDSKAAWTKFNTDLVSTMTPDTKGLRTIPGFDPIEG</sequence>
<dbReference type="Pfam" id="PF13489">
    <property type="entry name" value="Methyltransf_23"/>
    <property type="match status" value="1"/>
</dbReference>
<dbReference type="EMBL" id="KN824281">
    <property type="protein sequence ID" value="KIM31824.1"/>
    <property type="molecule type" value="Genomic_DNA"/>
</dbReference>
<dbReference type="HOGENOM" id="CLU_010595_5_0_1"/>
<feature type="compositionally biased region" description="Basic and acidic residues" evidence="1">
    <location>
        <begin position="1"/>
        <end position="11"/>
    </location>
</feature>
<dbReference type="OrthoDB" id="2013972at2759"/>
<evidence type="ECO:0000313" key="2">
    <source>
        <dbReference type="EMBL" id="KIM31824.1"/>
    </source>
</evidence>
<feature type="region of interest" description="Disordered" evidence="1">
    <location>
        <begin position="309"/>
        <end position="328"/>
    </location>
</feature>
<dbReference type="AlphaFoldDB" id="A0A0C3BI75"/>